<dbReference type="WBParaSite" id="OFLC_0001157601-mRNA-1">
    <property type="protein sequence ID" value="OFLC_0001157601-mRNA-1"/>
    <property type="gene ID" value="OFLC_0001157601"/>
</dbReference>
<organism evidence="3">
    <name type="scientific">Onchocerca flexuosa</name>
    <dbReference type="NCBI Taxonomy" id="387005"/>
    <lineage>
        <taxon>Eukaryota</taxon>
        <taxon>Metazoa</taxon>
        <taxon>Ecdysozoa</taxon>
        <taxon>Nematoda</taxon>
        <taxon>Chromadorea</taxon>
        <taxon>Rhabditida</taxon>
        <taxon>Spirurina</taxon>
        <taxon>Spiruromorpha</taxon>
        <taxon>Filarioidea</taxon>
        <taxon>Onchocercidae</taxon>
        <taxon>Onchocerca</taxon>
    </lineage>
</organism>
<reference evidence="3" key="1">
    <citation type="submission" date="2016-06" db="UniProtKB">
        <authorList>
            <consortium name="WormBaseParasite"/>
        </authorList>
    </citation>
    <scope>IDENTIFICATION</scope>
</reference>
<name>A0A183HVR4_9BILA</name>
<evidence type="ECO:0000313" key="1">
    <source>
        <dbReference type="EMBL" id="VDO77513.1"/>
    </source>
</evidence>
<dbReference type="Proteomes" id="UP000267606">
    <property type="component" value="Unassembled WGS sequence"/>
</dbReference>
<protein>
    <submittedName>
        <fullName evidence="3">DUF4806 domain-containing protein</fullName>
    </submittedName>
</protein>
<reference evidence="1 2" key="2">
    <citation type="submission" date="2018-11" db="EMBL/GenBank/DDBJ databases">
        <authorList>
            <consortium name="Pathogen Informatics"/>
        </authorList>
    </citation>
    <scope>NUCLEOTIDE SEQUENCE [LARGE SCALE GENOMIC DNA]</scope>
</reference>
<accession>A0A183HVR4</accession>
<sequence>MQTIQPSKLDLDIYESIESVSSTGTIVQPEQNVQQSISCYQDIPIYSQQRKTVETESVLRFLLNVPEFLVSHKLPPTVVDGNYCFVIDRETIGSEAILHEDIHWSHTSRPTQYFYFDDLRNFYRVNCTKAKGKIMAVKISSSQKRAFSLLHSTRSTPMSQSRSLSRRSISSTSGFRRDLIPLKQVYLVTRIYSFWKTCPSFRRIITLIDRVNDNEMENIQFQKRMFVQYIWRDTKQSEKDRVKYEFNRDCAKGVRFGTPKKLMKFVFS</sequence>
<evidence type="ECO:0000313" key="3">
    <source>
        <dbReference type="WBParaSite" id="OFLC_0001157601-mRNA-1"/>
    </source>
</evidence>
<dbReference type="AlphaFoldDB" id="A0A183HVR4"/>
<proteinExistence type="predicted"/>
<dbReference type="STRING" id="387005.A0A183HVR4"/>
<evidence type="ECO:0000313" key="2">
    <source>
        <dbReference type="Proteomes" id="UP000267606"/>
    </source>
</evidence>
<gene>
    <name evidence="1" type="ORF">OFLC_LOCUS11579</name>
</gene>
<dbReference type="EMBL" id="UZAJ01016877">
    <property type="protein sequence ID" value="VDO77513.1"/>
    <property type="molecule type" value="Genomic_DNA"/>
</dbReference>
<keyword evidence="2" id="KW-1185">Reference proteome</keyword>